<keyword evidence="4" id="KW-1185">Reference proteome</keyword>
<proteinExistence type="predicted"/>
<accession>G2LH75</accession>
<keyword evidence="2" id="KW-1133">Transmembrane helix</keyword>
<evidence type="ECO:0000256" key="1">
    <source>
        <dbReference type="SAM" id="MobiDB-lite"/>
    </source>
</evidence>
<dbReference type="HOGENOM" id="CLU_1154803_0_0_0"/>
<evidence type="ECO:0000256" key="2">
    <source>
        <dbReference type="SAM" id="Phobius"/>
    </source>
</evidence>
<dbReference type="AlphaFoldDB" id="G2LH75"/>
<gene>
    <name evidence="3" type="ordered locus">Cabther_A1063</name>
</gene>
<dbReference type="EMBL" id="CP002514">
    <property type="protein sequence ID" value="AEP11817.1"/>
    <property type="molecule type" value="Genomic_DNA"/>
</dbReference>
<feature type="region of interest" description="Disordered" evidence="1">
    <location>
        <begin position="136"/>
        <end position="161"/>
    </location>
</feature>
<sequence>MTTHDVYRLNLSATPFYNRRLFWMGLSAAFGLLLLATVFLTRHYTQLLADEQRYVELQKASQATHDLEQARLTKVREQSASAGLQPTPEQARAMREALYLLERRQLSWSRLLLQMEQQLPADIRILQIAFRQDSEANPALSQRSPGKETGRGNTDSPLPVSQEVPFTVTVRAPKPEAVTAFIRACDERGIFYFDPNTQAVPSDQRGADGRQEVEFTLHGRYRPGGTMLATGSPAPKEVKR</sequence>
<dbReference type="KEGG" id="ctm:Cabther_A1063"/>
<protein>
    <submittedName>
        <fullName evidence="3">Uncharacterized protein</fullName>
    </submittedName>
</protein>
<keyword evidence="2" id="KW-0812">Transmembrane</keyword>
<keyword evidence="2" id="KW-0472">Membrane</keyword>
<dbReference type="OrthoDB" id="9895943at2"/>
<evidence type="ECO:0000313" key="3">
    <source>
        <dbReference type="EMBL" id="AEP11817.1"/>
    </source>
</evidence>
<feature type="region of interest" description="Disordered" evidence="1">
    <location>
        <begin position="221"/>
        <end position="240"/>
    </location>
</feature>
<dbReference type="Proteomes" id="UP000006791">
    <property type="component" value="Chromosome 1"/>
</dbReference>
<name>G2LH75_CHLTF</name>
<dbReference type="STRING" id="981222.Cabther_A1063"/>
<feature type="transmembrane region" description="Helical" evidence="2">
    <location>
        <begin position="20"/>
        <end position="40"/>
    </location>
</feature>
<evidence type="ECO:0000313" key="4">
    <source>
        <dbReference type="Proteomes" id="UP000006791"/>
    </source>
</evidence>
<organism evidence="3 4">
    <name type="scientific">Chloracidobacterium thermophilum (strain B)</name>
    <dbReference type="NCBI Taxonomy" id="981222"/>
    <lineage>
        <taxon>Bacteria</taxon>
        <taxon>Pseudomonadati</taxon>
        <taxon>Acidobacteriota</taxon>
        <taxon>Terriglobia</taxon>
        <taxon>Terriglobales</taxon>
        <taxon>Acidobacteriaceae</taxon>
        <taxon>Chloracidobacterium</taxon>
    </lineage>
</organism>
<dbReference type="RefSeq" id="WP_014099555.1">
    <property type="nucleotide sequence ID" value="NC_016024.1"/>
</dbReference>
<reference evidence="3 4" key="1">
    <citation type="journal article" date="2012" name="Environ. Microbiol.">
        <title>Complete genome of Candidatus Chloracidobacterium thermophilum, a chlorophyll-based photoheterotroph belonging to the phylum Acidobacteria.</title>
        <authorList>
            <person name="Garcia Costas A.M."/>
            <person name="Liu Z."/>
            <person name="Tomsho L.P."/>
            <person name="Schuster S.C."/>
            <person name="Ward D.M."/>
            <person name="Bryant D.A."/>
        </authorList>
    </citation>
    <scope>NUCLEOTIDE SEQUENCE [LARGE SCALE GENOMIC DNA]</scope>
    <source>
        <strain evidence="3 4">B</strain>
    </source>
</reference>